<dbReference type="PROSITE" id="PS00211">
    <property type="entry name" value="ABC_TRANSPORTER_1"/>
    <property type="match status" value="1"/>
</dbReference>
<dbReference type="InterPro" id="IPR003593">
    <property type="entry name" value="AAA+_ATPase"/>
</dbReference>
<feature type="domain" description="ABC transporter" evidence="5">
    <location>
        <begin position="4"/>
        <end position="244"/>
    </location>
</feature>
<dbReference type="PANTHER" id="PTHR42798:SF7">
    <property type="entry name" value="ALPHA-D-RIBOSE 1-METHYLPHOSPHONATE 5-TRIPHOSPHATE SYNTHASE SUBUNIT PHNL"/>
    <property type="match status" value="1"/>
</dbReference>
<evidence type="ECO:0000313" key="7">
    <source>
        <dbReference type="Proteomes" id="UP001595916"/>
    </source>
</evidence>
<gene>
    <name evidence="6" type="ORF">ACFO4R_10885</name>
</gene>
<dbReference type="PROSITE" id="PS50893">
    <property type="entry name" value="ABC_TRANSPORTER_2"/>
    <property type="match status" value="1"/>
</dbReference>
<dbReference type="GO" id="GO:0005524">
    <property type="term" value="F:ATP binding"/>
    <property type="evidence" value="ECO:0007669"/>
    <property type="project" value="UniProtKB-KW"/>
</dbReference>
<keyword evidence="3" id="KW-0547">Nucleotide-binding</keyword>
<dbReference type="SUPFAM" id="SSF52540">
    <property type="entry name" value="P-loop containing nucleoside triphosphate hydrolases"/>
    <property type="match status" value="1"/>
</dbReference>
<comment type="caution">
    <text evidence="6">The sequence shown here is derived from an EMBL/GenBank/DDBJ whole genome shotgun (WGS) entry which is preliminary data.</text>
</comment>
<dbReference type="PANTHER" id="PTHR42798">
    <property type="entry name" value="LIPOPROTEIN-RELEASING SYSTEM ATP-BINDING PROTEIN LOLD"/>
    <property type="match status" value="1"/>
</dbReference>
<dbReference type="InterPro" id="IPR003439">
    <property type="entry name" value="ABC_transporter-like_ATP-bd"/>
</dbReference>
<evidence type="ECO:0000256" key="2">
    <source>
        <dbReference type="ARBA" id="ARBA00022448"/>
    </source>
</evidence>
<evidence type="ECO:0000256" key="4">
    <source>
        <dbReference type="ARBA" id="ARBA00022840"/>
    </source>
</evidence>
<protein>
    <submittedName>
        <fullName evidence="6">ABC transporter ATP-binding protein</fullName>
    </submittedName>
</protein>
<dbReference type="CDD" id="cd03255">
    <property type="entry name" value="ABC_MJ0796_LolCDE_FtsE"/>
    <property type="match status" value="1"/>
</dbReference>
<dbReference type="EMBL" id="JBHSHL010000052">
    <property type="protein sequence ID" value="MFC4805575.1"/>
    <property type="molecule type" value="Genomic_DNA"/>
</dbReference>
<evidence type="ECO:0000256" key="3">
    <source>
        <dbReference type="ARBA" id="ARBA00022741"/>
    </source>
</evidence>
<dbReference type="RefSeq" id="WP_379789165.1">
    <property type="nucleotide sequence ID" value="NZ_JBHSHL010000052.1"/>
</dbReference>
<dbReference type="InterPro" id="IPR017871">
    <property type="entry name" value="ABC_transporter-like_CS"/>
</dbReference>
<evidence type="ECO:0000313" key="6">
    <source>
        <dbReference type="EMBL" id="MFC4805575.1"/>
    </source>
</evidence>
<dbReference type="Gene3D" id="3.40.50.300">
    <property type="entry name" value="P-loop containing nucleotide triphosphate hydrolases"/>
    <property type="match status" value="1"/>
</dbReference>
<accession>A0ABV9QP71</accession>
<dbReference type="InterPro" id="IPR017911">
    <property type="entry name" value="MacB-like_ATP-bd"/>
</dbReference>
<dbReference type="SMART" id="SM00382">
    <property type="entry name" value="AAA"/>
    <property type="match status" value="1"/>
</dbReference>
<sequence>MNKIEICNLKKSVGERNSSKNILSDITLTILEGEIFCIMGSSGSGKSTLLRILGGMDNISGGEVEFFGRKMSCFREGDYENHRREDVGYIFQDFNLLEGLTIKENIILPLTLNQNYKLELIEERYKKISNYLDIERFQNNMPDTVSGGEQQRAAIARAVIKYPKVVLADEPTGSLDRVNTKLFLKMIKAVNADFNTSVILVTHDTFVASNCDKVAFLEEGKIKNVLCKTDFPKNFHEEIIKIFTDTEER</sequence>
<name>A0ABV9QP71_9FIRM</name>
<keyword evidence="7" id="KW-1185">Reference proteome</keyword>
<dbReference type="Proteomes" id="UP001595916">
    <property type="component" value="Unassembled WGS sequence"/>
</dbReference>
<comment type="similarity">
    <text evidence="1">Belongs to the ABC transporter superfamily.</text>
</comment>
<keyword evidence="4 6" id="KW-0067">ATP-binding</keyword>
<evidence type="ECO:0000256" key="1">
    <source>
        <dbReference type="ARBA" id="ARBA00005417"/>
    </source>
</evidence>
<proteinExistence type="inferred from homology"/>
<reference evidence="7" key="1">
    <citation type="journal article" date="2019" name="Int. J. Syst. Evol. Microbiol.">
        <title>The Global Catalogue of Microorganisms (GCM) 10K type strain sequencing project: providing services to taxonomists for standard genome sequencing and annotation.</title>
        <authorList>
            <consortium name="The Broad Institute Genomics Platform"/>
            <consortium name="The Broad Institute Genome Sequencing Center for Infectious Disease"/>
            <person name="Wu L."/>
            <person name="Ma J."/>
        </authorList>
    </citation>
    <scope>NUCLEOTIDE SEQUENCE [LARGE SCALE GENOMIC DNA]</scope>
    <source>
        <strain evidence="7">CCUG 46385</strain>
    </source>
</reference>
<keyword evidence="2" id="KW-0813">Transport</keyword>
<organism evidence="6 7">
    <name type="scientific">Filifactor villosus</name>
    <dbReference type="NCBI Taxonomy" id="29374"/>
    <lineage>
        <taxon>Bacteria</taxon>
        <taxon>Bacillati</taxon>
        <taxon>Bacillota</taxon>
        <taxon>Clostridia</taxon>
        <taxon>Peptostreptococcales</taxon>
        <taxon>Filifactoraceae</taxon>
        <taxon>Filifactor</taxon>
    </lineage>
</organism>
<evidence type="ECO:0000259" key="5">
    <source>
        <dbReference type="PROSITE" id="PS50893"/>
    </source>
</evidence>
<dbReference type="Pfam" id="PF00005">
    <property type="entry name" value="ABC_tran"/>
    <property type="match status" value="1"/>
</dbReference>
<dbReference type="InterPro" id="IPR027417">
    <property type="entry name" value="P-loop_NTPase"/>
</dbReference>